<dbReference type="Proteomes" id="UP000192591">
    <property type="component" value="Unassembled WGS sequence"/>
</dbReference>
<sequence length="485" mass="50863">MLVGGERIAPTPGRVIDVTNPFDGRLLAQIADATTAQVSDAVGAAERAAPSWRALPGVERGRLLSRLADLIEARAEPLARLETSDNGKLLSETRVQAAFAARNYRFFAGYADKIYGHTIPLDSPSLFDYTTREPVGVAALITAWNSPMQLLANKLAPALAAGCTVVVKPSEVAPLTTLAMAGLVREAGFPPGVVNIVTGGAEAGAALTTDPRLGRISFTGSVRTGQAIAAAAARTLVPVTLELGGKSPNIVFDDADLDRAVVGALAGIFAAGGQTCIAGSRLLVQRSCYDRVVGELVRRAEDIVLGDPAAEGTQLGPLAGQAHLDRVLAMVDAGRASGATLRTGGTRPDEPALAQGCFLRPTVFSDVDPAAELAQEEIFGPVLSVLPFDTEDEAIALANGTEYGLASGIWTRDLARAHRVARELVAGTVWVNTYRTSAAQAPFGGVRRSGYGRERGLEAVDEYLRTKNVMIELSGDIRDPFVMQA</sequence>
<dbReference type="PANTHER" id="PTHR11699">
    <property type="entry name" value="ALDEHYDE DEHYDROGENASE-RELATED"/>
    <property type="match status" value="1"/>
</dbReference>
<proteinExistence type="inferred from homology"/>
<name>A0A1V9ADJ6_SACPI</name>
<dbReference type="SUPFAM" id="SSF53720">
    <property type="entry name" value="ALDH-like"/>
    <property type="match status" value="1"/>
</dbReference>
<dbReference type="Pfam" id="PF00171">
    <property type="entry name" value="Aldedh"/>
    <property type="match status" value="1"/>
</dbReference>
<dbReference type="Gene3D" id="3.40.605.10">
    <property type="entry name" value="Aldehyde Dehydrogenase, Chain A, domain 1"/>
    <property type="match status" value="1"/>
</dbReference>
<evidence type="ECO:0000256" key="3">
    <source>
        <dbReference type="PROSITE-ProRule" id="PRU10007"/>
    </source>
</evidence>
<dbReference type="InterPro" id="IPR016162">
    <property type="entry name" value="Ald_DH_N"/>
</dbReference>
<dbReference type="InterPro" id="IPR016161">
    <property type="entry name" value="Ald_DH/histidinol_DH"/>
</dbReference>
<dbReference type="PROSITE" id="PS00070">
    <property type="entry name" value="ALDEHYDE_DEHYDR_CYS"/>
    <property type="match status" value="1"/>
</dbReference>
<dbReference type="FunFam" id="3.40.605.10:FF:000007">
    <property type="entry name" value="NAD/NADP-dependent betaine aldehyde dehydrogenase"/>
    <property type="match status" value="1"/>
</dbReference>
<dbReference type="InterPro" id="IPR029510">
    <property type="entry name" value="Ald_DH_CS_GLU"/>
</dbReference>
<evidence type="ECO:0000256" key="1">
    <source>
        <dbReference type="ARBA" id="ARBA00009986"/>
    </source>
</evidence>
<dbReference type="PROSITE" id="PS00687">
    <property type="entry name" value="ALDEHYDE_DEHYDR_GLU"/>
    <property type="match status" value="1"/>
</dbReference>
<dbReference type="STRING" id="1962155.B1813_01040"/>
<dbReference type="InterPro" id="IPR015590">
    <property type="entry name" value="Aldehyde_DH_dom"/>
</dbReference>
<comment type="similarity">
    <text evidence="1 4">Belongs to the aldehyde dehydrogenase family.</text>
</comment>
<comment type="caution">
    <text evidence="6">The sequence shown here is derived from an EMBL/GenBank/DDBJ whole genome shotgun (WGS) entry which is preliminary data.</text>
</comment>
<evidence type="ECO:0000259" key="5">
    <source>
        <dbReference type="Pfam" id="PF00171"/>
    </source>
</evidence>
<protein>
    <submittedName>
        <fullName evidence="6">Carnitine dehydratase</fullName>
    </submittedName>
</protein>
<feature type="domain" description="Aldehyde dehydrogenase" evidence="5">
    <location>
        <begin position="14"/>
        <end position="469"/>
    </location>
</feature>
<dbReference type="AlphaFoldDB" id="A0A1V9ADJ6"/>
<dbReference type="FunFam" id="3.40.309.10:FF:000012">
    <property type="entry name" value="Betaine aldehyde dehydrogenase"/>
    <property type="match status" value="1"/>
</dbReference>
<dbReference type="EMBL" id="MWIH01000002">
    <property type="protein sequence ID" value="OQO95126.1"/>
    <property type="molecule type" value="Genomic_DNA"/>
</dbReference>
<feature type="active site" evidence="3">
    <location>
        <position position="242"/>
    </location>
</feature>
<evidence type="ECO:0000313" key="6">
    <source>
        <dbReference type="EMBL" id="OQO95126.1"/>
    </source>
</evidence>
<evidence type="ECO:0000256" key="2">
    <source>
        <dbReference type="ARBA" id="ARBA00023002"/>
    </source>
</evidence>
<keyword evidence="7" id="KW-1185">Reference proteome</keyword>
<evidence type="ECO:0000313" key="7">
    <source>
        <dbReference type="Proteomes" id="UP000192591"/>
    </source>
</evidence>
<organism evidence="6 7">
    <name type="scientific">Saccharomonospora piscinae</name>
    <dbReference type="NCBI Taxonomy" id="687388"/>
    <lineage>
        <taxon>Bacteria</taxon>
        <taxon>Bacillati</taxon>
        <taxon>Actinomycetota</taxon>
        <taxon>Actinomycetes</taxon>
        <taxon>Pseudonocardiales</taxon>
        <taxon>Pseudonocardiaceae</taxon>
        <taxon>Saccharomonospora</taxon>
    </lineage>
</organism>
<dbReference type="Gene3D" id="3.40.309.10">
    <property type="entry name" value="Aldehyde Dehydrogenase, Chain A, domain 2"/>
    <property type="match status" value="1"/>
</dbReference>
<gene>
    <name evidence="6" type="ORF">B1813_01040</name>
</gene>
<dbReference type="InterPro" id="IPR016163">
    <property type="entry name" value="Ald_DH_C"/>
</dbReference>
<dbReference type="InterPro" id="IPR016160">
    <property type="entry name" value="Ald_DH_CS_CYS"/>
</dbReference>
<dbReference type="CDD" id="cd07114">
    <property type="entry name" value="ALDH_DhaS"/>
    <property type="match status" value="1"/>
</dbReference>
<evidence type="ECO:0000256" key="4">
    <source>
        <dbReference type="RuleBase" id="RU003345"/>
    </source>
</evidence>
<keyword evidence="2 4" id="KW-0560">Oxidoreductase</keyword>
<dbReference type="GO" id="GO:0016620">
    <property type="term" value="F:oxidoreductase activity, acting on the aldehyde or oxo group of donors, NAD or NADP as acceptor"/>
    <property type="evidence" value="ECO:0007669"/>
    <property type="project" value="InterPro"/>
</dbReference>
<reference evidence="6 7" key="1">
    <citation type="submission" date="2017-02" db="EMBL/GenBank/DDBJ databases">
        <title>Draft genome of Saccharomonospora sp. 154.</title>
        <authorList>
            <person name="Alonso-Carmona G.S."/>
            <person name="De La Haba R."/>
            <person name="Vera-Gargallo B."/>
            <person name="Sandoval-Trujillo A.H."/>
            <person name="Ramirez-Duran N."/>
            <person name="Ventosa A."/>
        </authorList>
    </citation>
    <scope>NUCLEOTIDE SEQUENCE [LARGE SCALE GENOMIC DNA]</scope>
    <source>
        <strain evidence="6 7">LRS4.154</strain>
    </source>
</reference>
<accession>A0A1V9ADJ6</accession>